<dbReference type="GO" id="GO:0005737">
    <property type="term" value="C:cytoplasm"/>
    <property type="evidence" value="ECO:0007669"/>
    <property type="project" value="UniProtKB-SubCell"/>
</dbReference>
<dbReference type="Proteomes" id="UP000078555">
    <property type="component" value="Unassembled WGS sequence"/>
</dbReference>
<evidence type="ECO:0000313" key="8">
    <source>
        <dbReference type="Proteomes" id="UP000078550"/>
    </source>
</evidence>
<keyword evidence="9" id="KW-1185">Reference proteome</keyword>
<dbReference type="EMBL" id="FLRD01000129">
    <property type="protein sequence ID" value="SBT43467.1"/>
    <property type="molecule type" value="Genomic_DNA"/>
</dbReference>
<protein>
    <recommendedName>
        <fullName evidence="2">Maspardin</fullName>
    </recommendedName>
</protein>
<reference evidence="6" key="2">
    <citation type="submission" date="2016-05" db="EMBL/GenBank/DDBJ databases">
        <authorList>
            <person name="Lavstsen T."/>
            <person name="Jespersen J.S."/>
        </authorList>
    </citation>
    <scope>NUCLEOTIDE SEQUENCE [LARGE SCALE GENOMIC DNA]</scope>
</reference>
<dbReference type="InterPro" id="IPR029058">
    <property type="entry name" value="AB_hydrolase_fold"/>
</dbReference>
<evidence type="ECO:0000313" key="6">
    <source>
        <dbReference type="EMBL" id="SBT43467.1"/>
    </source>
</evidence>
<feature type="domain" description="AB hydrolase-1" evidence="5">
    <location>
        <begin position="103"/>
        <end position="201"/>
    </location>
</feature>
<evidence type="ECO:0000256" key="3">
    <source>
        <dbReference type="ARBA" id="ARBA00022490"/>
    </source>
</evidence>
<evidence type="ECO:0000313" key="9">
    <source>
        <dbReference type="Proteomes" id="UP000078555"/>
    </source>
</evidence>
<evidence type="ECO:0000256" key="2">
    <source>
        <dbReference type="ARBA" id="ARBA00020148"/>
    </source>
</evidence>
<reference evidence="8 9" key="1">
    <citation type="submission" date="2016-05" db="EMBL/GenBank/DDBJ databases">
        <authorList>
            <person name="Naeem Raeece"/>
        </authorList>
    </citation>
    <scope>NUCLEOTIDE SEQUENCE [LARGE SCALE GENOMIC DNA]</scope>
</reference>
<feature type="region of interest" description="Disordered" evidence="4">
    <location>
        <begin position="377"/>
        <end position="429"/>
    </location>
</feature>
<proteinExistence type="predicted"/>
<feature type="compositionally biased region" description="Polar residues" evidence="4">
    <location>
        <begin position="400"/>
        <end position="429"/>
    </location>
</feature>
<dbReference type="SUPFAM" id="SSF53474">
    <property type="entry name" value="alpha/beta-Hydrolases"/>
    <property type="match status" value="1"/>
</dbReference>
<evidence type="ECO:0000259" key="5">
    <source>
        <dbReference type="Pfam" id="PF00561"/>
    </source>
</evidence>
<evidence type="ECO:0000256" key="4">
    <source>
        <dbReference type="SAM" id="MobiDB-lite"/>
    </source>
</evidence>
<dbReference type="InterPro" id="IPR000073">
    <property type="entry name" value="AB_hydrolase_1"/>
</dbReference>
<evidence type="ECO:0000256" key="1">
    <source>
        <dbReference type="ARBA" id="ARBA00004496"/>
    </source>
</evidence>
<dbReference type="Proteomes" id="UP000078550">
    <property type="component" value="Unassembled WGS sequence"/>
</dbReference>
<dbReference type="InterPro" id="IPR026151">
    <property type="entry name" value="Maspardin"/>
</dbReference>
<comment type="subcellular location">
    <subcellularLocation>
        <location evidence="1">Cytoplasm</location>
    </subcellularLocation>
</comment>
<dbReference type="Gene3D" id="3.40.50.1820">
    <property type="entry name" value="alpha/beta hydrolase"/>
    <property type="match status" value="1"/>
</dbReference>
<organism evidence="6 9">
    <name type="scientific">Plasmodium ovale wallikeri</name>
    <dbReference type="NCBI Taxonomy" id="864142"/>
    <lineage>
        <taxon>Eukaryota</taxon>
        <taxon>Sar</taxon>
        <taxon>Alveolata</taxon>
        <taxon>Apicomplexa</taxon>
        <taxon>Aconoidasida</taxon>
        <taxon>Haemosporida</taxon>
        <taxon>Plasmodiidae</taxon>
        <taxon>Plasmodium</taxon>
        <taxon>Plasmodium (Plasmodium)</taxon>
    </lineage>
</organism>
<feature type="region of interest" description="Disordered" evidence="4">
    <location>
        <begin position="533"/>
        <end position="565"/>
    </location>
</feature>
<name>A0A1A8ZI00_PLAOA</name>
<keyword evidence="3" id="KW-0963">Cytoplasm</keyword>
<feature type="compositionally biased region" description="Gly residues" evidence="4">
    <location>
        <begin position="538"/>
        <end position="551"/>
    </location>
</feature>
<dbReference type="EMBL" id="FLRE01000171">
    <property type="protein sequence ID" value="SBT43941.1"/>
    <property type="molecule type" value="Genomic_DNA"/>
</dbReference>
<sequence length="681" mass="77360">MFKRFRRKQTICGCCHDVLSKSICSTRIAPRHIIKTAVTPAVSFLSPFYFHLNTRDKRKMDLQKLSMHEAYKNFCSKHPLKKLSMPKSDLVWSYYDINSRNDNVVIFLHGICGTAGCYFYQLEVLANLGFRVISFQYPCYNYLKDWIKNMCNILEYLGIRKAHFFASDLGGYLIQLYAKLYPSKIESLILCNTYRRTDDFAAVASFRNIYGKLYSFLPHVLLKKIILENYIYGDYGYIDLKEKNSLEFMSNEIDLISASDLGGRISLQLSSEIVDGIYINDKCITILQTVNNTYADNLNEDMRRAYPGAKHAIMKSGGSFPYLSRYEEVNIYLLVHLRNNCNSAFVKEQISSMSYIHQQKSEDVDIDQFLERKTHFNPSGGKYIRKNQSSGKGGTINRGCHTSSGNTSNARTAGNEDGSASKSCNGNSNQNCHGSNNGNVIYTYKGRRESDRQNNIEKTNKNKYDTYEKDNCNSNIYKHDSFNSYECFSRKDTVTSDETVNSNENGNSYASNECHDADRKNCDIRNGKYTGIDSVGGKSHGSGSGSGGGSGMYEHAPMGGRSHSKQNLCGREHDKEGSNANSFISDKLANSPNIFNINHNDGDFINSYHSNRNTTYEEDTYSHINNEHAYASNENDKATGRDIPSSEECYKESLDYQDDFTENDHTYNHANVNKNDIFCHF</sequence>
<dbReference type="Pfam" id="PF00561">
    <property type="entry name" value="Abhydrolase_1"/>
    <property type="match status" value="1"/>
</dbReference>
<dbReference type="AlphaFoldDB" id="A0A1A8ZI00"/>
<dbReference type="PANTHER" id="PTHR15913">
    <property type="entry name" value="ACID CLUSTER PROTEIN 33"/>
    <property type="match status" value="1"/>
</dbReference>
<evidence type="ECO:0000313" key="7">
    <source>
        <dbReference type="EMBL" id="SBT43941.1"/>
    </source>
</evidence>
<gene>
    <name evidence="6" type="ORF">POVWA1_048000</name>
    <name evidence="7" type="ORF">POVWA2_046940</name>
</gene>
<dbReference type="PANTHER" id="PTHR15913:SF0">
    <property type="entry name" value="MASPARDIN"/>
    <property type="match status" value="1"/>
</dbReference>
<accession>A0A1A8ZI00</accession>